<name>A0A5C5UWV9_9BACT</name>
<gene>
    <name evidence="1" type="ORF">Enr8_43920</name>
</gene>
<dbReference type="EMBL" id="SJPF01000005">
    <property type="protein sequence ID" value="TWT30866.1"/>
    <property type="molecule type" value="Genomic_DNA"/>
</dbReference>
<evidence type="ECO:0000313" key="2">
    <source>
        <dbReference type="Proteomes" id="UP000318878"/>
    </source>
</evidence>
<evidence type="ECO:0000313" key="1">
    <source>
        <dbReference type="EMBL" id="TWT30866.1"/>
    </source>
</evidence>
<dbReference type="RefSeq" id="WP_146435671.1">
    <property type="nucleotide sequence ID" value="NZ_SJPF01000005.1"/>
</dbReference>
<organism evidence="1 2">
    <name type="scientific">Blastopirellula retiformator</name>
    <dbReference type="NCBI Taxonomy" id="2527970"/>
    <lineage>
        <taxon>Bacteria</taxon>
        <taxon>Pseudomonadati</taxon>
        <taxon>Planctomycetota</taxon>
        <taxon>Planctomycetia</taxon>
        <taxon>Pirellulales</taxon>
        <taxon>Pirellulaceae</taxon>
        <taxon>Blastopirellula</taxon>
    </lineage>
</organism>
<keyword evidence="2" id="KW-1185">Reference proteome</keyword>
<dbReference type="AlphaFoldDB" id="A0A5C5UWV9"/>
<sequence>MTLVDGYFDTLNQQQAAAEETQKKLQTPVSCNFSVFPLTEVAKFLGEKAGVEIRIDKRSLEDMGPLIYPLADLPKKLNFATDRDPVGGAPAERSLDELITAVSLPSTDESAEQENSLLGSADCRMIIQTEAEHRKLVQFLTALRKSHSQLQPGTPGRRTIEYRLFDSNGDQLSPNRLGVVAIRLQAELRQLDWDDNEHFIVVDKELVISQTDAGHKAIYRKLIEWWITAKTDAPLFPPAEPQGAK</sequence>
<accession>A0A5C5UWV9</accession>
<reference evidence="1 2" key="1">
    <citation type="submission" date="2019-02" db="EMBL/GenBank/DDBJ databases">
        <title>Deep-cultivation of Planctomycetes and their phenomic and genomic characterization uncovers novel biology.</title>
        <authorList>
            <person name="Wiegand S."/>
            <person name="Jogler M."/>
            <person name="Boedeker C."/>
            <person name="Pinto D."/>
            <person name="Vollmers J."/>
            <person name="Rivas-Marin E."/>
            <person name="Kohn T."/>
            <person name="Peeters S.H."/>
            <person name="Heuer A."/>
            <person name="Rast P."/>
            <person name="Oberbeckmann S."/>
            <person name="Bunk B."/>
            <person name="Jeske O."/>
            <person name="Meyerdierks A."/>
            <person name="Storesund J.E."/>
            <person name="Kallscheuer N."/>
            <person name="Luecker S."/>
            <person name="Lage O.M."/>
            <person name="Pohl T."/>
            <person name="Merkel B.J."/>
            <person name="Hornburger P."/>
            <person name="Mueller R.-W."/>
            <person name="Bruemmer F."/>
            <person name="Labrenz M."/>
            <person name="Spormann A.M."/>
            <person name="Op Den Camp H."/>
            <person name="Overmann J."/>
            <person name="Amann R."/>
            <person name="Jetten M.S.M."/>
            <person name="Mascher T."/>
            <person name="Medema M.H."/>
            <person name="Devos D.P."/>
            <person name="Kaster A.-K."/>
            <person name="Ovreas L."/>
            <person name="Rohde M."/>
            <person name="Galperin M.Y."/>
            <person name="Jogler C."/>
        </authorList>
    </citation>
    <scope>NUCLEOTIDE SEQUENCE [LARGE SCALE GENOMIC DNA]</scope>
    <source>
        <strain evidence="1 2">Enr8</strain>
    </source>
</reference>
<proteinExistence type="predicted"/>
<protein>
    <submittedName>
        <fullName evidence="1">Uncharacterized protein</fullName>
    </submittedName>
</protein>
<dbReference type="Proteomes" id="UP000318878">
    <property type="component" value="Unassembled WGS sequence"/>
</dbReference>
<comment type="caution">
    <text evidence="1">The sequence shown here is derived from an EMBL/GenBank/DDBJ whole genome shotgun (WGS) entry which is preliminary data.</text>
</comment>
<dbReference type="OrthoDB" id="277172at2"/>